<dbReference type="Pfam" id="PF17123">
    <property type="entry name" value="zf-RING_11"/>
    <property type="match status" value="1"/>
</dbReference>
<keyword evidence="1" id="KW-0862">Zinc</keyword>
<dbReference type="EMBL" id="JAACNO010000100">
    <property type="protein sequence ID" value="KAF4150108.1"/>
    <property type="molecule type" value="Genomic_DNA"/>
</dbReference>
<dbReference type="InterPro" id="IPR001841">
    <property type="entry name" value="Znf_RING"/>
</dbReference>
<proteinExistence type="predicted"/>
<dbReference type="PANTHER" id="PTHR14991:SF0">
    <property type="entry name" value="RING FINGER PROTEIN 32"/>
    <property type="match status" value="1"/>
</dbReference>
<sequence length="245" mass="28143">MLPYTKADKSTILNAAALQVTRPSPKLTLDEWENCEQQAQARGDMKHPCSICREPLGIKEQVILSCSHIFHVDCITSFERFLRTNQHVCPLCRKQDYQKRCTTISSAFHREHSAKRIQFYSSGKGDSVRRRRFFANRVRRTTDRLVTAMSKRDDSVDVLLKEFDKSLRVSRHVFQDCFPETKTGLMLPEGDDWLATFKKANARDDRECAICINGFSSSMEGVLLLSCSHAFHSQCLSAFEDFSIY</sequence>
<evidence type="ECO:0000256" key="1">
    <source>
        <dbReference type="PROSITE-ProRule" id="PRU00175"/>
    </source>
</evidence>
<organism evidence="3 4">
    <name type="scientific">Phytophthora infestans</name>
    <name type="common">Potato late blight agent</name>
    <name type="synonym">Botrytis infestans</name>
    <dbReference type="NCBI Taxonomy" id="4787"/>
    <lineage>
        <taxon>Eukaryota</taxon>
        <taxon>Sar</taxon>
        <taxon>Stramenopiles</taxon>
        <taxon>Oomycota</taxon>
        <taxon>Peronosporomycetes</taxon>
        <taxon>Peronosporales</taxon>
        <taxon>Peronosporaceae</taxon>
        <taxon>Phytophthora</taxon>
    </lineage>
</organism>
<accession>A0A8S9VHH1</accession>
<dbReference type="InterPro" id="IPR013083">
    <property type="entry name" value="Znf_RING/FYVE/PHD"/>
</dbReference>
<name>A0A8S9VHH1_PHYIN</name>
<evidence type="ECO:0000313" key="4">
    <source>
        <dbReference type="Proteomes" id="UP000704712"/>
    </source>
</evidence>
<dbReference type="SUPFAM" id="SSF57850">
    <property type="entry name" value="RING/U-box"/>
    <property type="match status" value="2"/>
</dbReference>
<protein>
    <submittedName>
        <fullName evidence="3">RING-like zinc finger</fullName>
    </submittedName>
</protein>
<evidence type="ECO:0000259" key="2">
    <source>
        <dbReference type="PROSITE" id="PS50089"/>
    </source>
</evidence>
<comment type="caution">
    <text evidence="3">The sequence shown here is derived from an EMBL/GenBank/DDBJ whole genome shotgun (WGS) entry which is preliminary data.</text>
</comment>
<dbReference type="GO" id="GO:0008270">
    <property type="term" value="F:zinc ion binding"/>
    <property type="evidence" value="ECO:0007669"/>
    <property type="project" value="UniProtKB-KW"/>
</dbReference>
<gene>
    <name evidence="3" type="ORF">GN958_ATG00734</name>
</gene>
<dbReference type="PANTHER" id="PTHR14991">
    <property type="entry name" value="RING FINGER PROTEIN 32"/>
    <property type="match status" value="1"/>
</dbReference>
<dbReference type="Pfam" id="PF13639">
    <property type="entry name" value="zf-RING_2"/>
    <property type="match status" value="1"/>
</dbReference>
<dbReference type="Proteomes" id="UP000704712">
    <property type="component" value="Unassembled WGS sequence"/>
</dbReference>
<feature type="domain" description="RING-type" evidence="2">
    <location>
        <begin position="49"/>
        <end position="93"/>
    </location>
</feature>
<dbReference type="SMART" id="SM00184">
    <property type="entry name" value="RING"/>
    <property type="match status" value="2"/>
</dbReference>
<evidence type="ECO:0000313" key="3">
    <source>
        <dbReference type="EMBL" id="KAF4150108.1"/>
    </source>
</evidence>
<keyword evidence="1" id="KW-0863">Zinc-finger</keyword>
<dbReference type="AlphaFoldDB" id="A0A8S9VHH1"/>
<dbReference type="Gene3D" id="3.30.40.10">
    <property type="entry name" value="Zinc/RING finger domain, C3HC4 (zinc finger)"/>
    <property type="match status" value="2"/>
</dbReference>
<reference evidence="3" key="1">
    <citation type="submission" date="2020-03" db="EMBL/GenBank/DDBJ databases">
        <title>Hybrid Assembly of Korean Phytophthora infestans isolates.</title>
        <authorList>
            <person name="Prokchorchik M."/>
            <person name="Lee Y."/>
            <person name="Seo J."/>
            <person name="Cho J.-H."/>
            <person name="Park Y.-E."/>
            <person name="Jang D.-C."/>
            <person name="Im J.-S."/>
            <person name="Choi J.-G."/>
            <person name="Park H.-J."/>
            <person name="Lee G.-B."/>
            <person name="Lee Y.-G."/>
            <person name="Hong S.-Y."/>
            <person name="Cho K."/>
            <person name="Sohn K.H."/>
        </authorList>
    </citation>
    <scope>NUCLEOTIDE SEQUENCE</scope>
    <source>
        <strain evidence="3">KR_2_A2</strain>
    </source>
</reference>
<keyword evidence="1" id="KW-0479">Metal-binding</keyword>
<feature type="non-terminal residue" evidence="3">
    <location>
        <position position="1"/>
    </location>
</feature>
<dbReference type="PROSITE" id="PS50089">
    <property type="entry name" value="ZF_RING_2"/>
    <property type="match status" value="1"/>
</dbReference>
<dbReference type="InterPro" id="IPR042862">
    <property type="entry name" value="RNF32"/>
</dbReference>